<organism evidence="2 3">
    <name type="scientific">Stenotrophomonas indicatrix</name>
    <dbReference type="NCBI Taxonomy" id="2045451"/>
    <lineage>
        <taxon>Bacteria</taxon>
        <taxon>Pseudomonadati</taxon>
        <taxon>Pseudomonadota</taxon>
        <taxon>Gammaproteobacteria</taxon>
        <taxon>Lysobacterales</taxon>
        <taxon>Lysobacteraceae</taxon>
        <taxon>Stenotrophomonas</taxon>
    </lineage>
</organism>
<evidence type="ECO:0000313" key="3">
    <source>
        <dbReference type="Proteomes" id="UP000191133"/>
    </source>
</evidence>
<name>A0A1W1GTD0_9GAMM</name>
<dbReference type="EMBL" id="FWEU01000001">
    <property type="protein sequence ID" value="SLM22508.1"/>
    <property type="molecule type" value="Genomic_DNA"/>
</dbReference>
<dbReference type="AlphaFoldDB" id="A0A1W1GTD0"/>
<gene>
    <name evidence="2" type="ORF">SAMN04488690_0171</name>
</gene>
<dbReference type="Proteomes" id="UP000191133">
    <property type="component" value="Unassembled WGS sequence"/>
</dbReference>
<proteinExistence type="predicted"/>
<reference evidence="3" key="1">
    <citation type="submission" date="2016-10" db="EMBL/GenBank/DDBJ databases">
        <authorList>
            <person name="Varghese N."/>
            <person name="Submissions S."/>
        </authorList>
    </citation>
    <scope>NUCLEOTIDE SEQUENCE [LARGE SCALE GENOMIC DNA]</scope>
    <source>
        <strain evidence="3">92MFCol6.1</strain>
    </source>
</reference>
<feature type="region of interest" description="Disordered" evidence="1">
    <location>
        <begin position="1"/>
        <end position="20"/>
    </location>
</feature>
<accession>A0A1W1GTD0</accession>
<evidence type="ECO:0000256" key="1">
    <source>
        <dbReference type="SAM" id="MobiDB-lite"/>
    </source>
</evidence>
<protein>
    <submittedName>
        <fullName evidence="2">Uncharacterized protein</fullName>
    </submittedName>
</protein>
<evidence type="ECO:0000313" key="2">
    <source>
        <dbReference type="EMBL" id="SLM22508.1"/>
    </source>
</evidence>
<sequence length="38" mass="4318">MMDADACVEKQRPGREPGPLRVTLQQDYLKVYLAPTVK</sequence>